<dbReference type="SMART" id="SM00343">
    <property type="entry name" value="ZnF_C2HC"/>
    <property type="match status" value="2"/>
</dbReference>
<sequence>MNIRRLMDHNKATTTIQPISAATDLSWVKVLSRGLSKKLIPAVLLLYEHEDLKAEVLTRKATAILQQALTPGSVLFTFPNKTFDHRTAAYHRVIQEQISINIQYRTFLSLYSQKPNGDLLVEAKFDKVEDTKRAIHTGITYKEVVVYNNKKATAAKNNSEGRLTHVQMTMVRMMLNMNTFLEDLLRSLKYYGKKVYQVKKYKIDGFLEGHVSFMIDMTVQYTDDADEGKAYYEEFQPLSRRLYHLSAWDVYVPAMYEGAPPVCHFCRQSGHICNACPALAKRKCFKCHDLGHTARFCREEEKFFDESLEDYGATKKSHAATEHRAETRLLMMPGQQQRATSLR</sequence>
<dbReference type="OMA" id="GHICNAC"/>
<dbReference type="InterPro" id="IPR001878">
    <property type="entry name" value="Znf_CCHC"/>
</dbReference>
<proteinExistence type="predicted"/>
<name>S2K6G3_MUCC1</name>
<dbReference type="GO" id="GO:0008270">
    <property type="term" value="F:zinc ion binding"/>
    <property type="evidence" value="ECO:0007669"/>
    <property type="project" value="UniProtKB-KW"/>
</dbReference>
<dbReference type="InParanoid" id="S2K6G3"/>
<dbReference type="OrthoDB" id="2286193at2759"/>
<dbReference type="GO" id="GO:0003676">
    <property type="term" value="F:nucleic acid binding"/>
    <property type="evidence" value="ECO:0007669"/>
    <property type="project" value="InterPro"/>
</dbReference>
<dbReference type="EMBL" id="KE123962">
    <property type="protein sequence ID" value="EPB87800.1"/>
    <property type="molecule type" value="Genomic_DNA"/>
</dbReference>
<dbReference type="InterPro" id="IPR036875">
    <property type="entry name" value="Znf_CCHC_sf"/>
</dbReference>
<dbReference type="SUPFAM" id="SSF57756">
    <property type="entry name" value="Retrovirus zinc finger-like domains"/>
    <property type="match status" value="1"/>
</dbReference>
<reference evidence="4" key="1">
    <citation type="submission" date="2013-05" db="EMBL/GenBank/DDBJ databases">
        <title>The Genome sequence of Mucor circinelloides f. circinelloides 1006PhL.</title>
        <authorList>
            <consortium name="The Broad Institute Genomics Platform"/>
            <person name="Cuomo C."/>
            <person name="Earl A."/>
            <person name="Findley K."/>
            <person name="Lee S.C."/>
            <person name="Walker B."/>
            <person name="Young S."/>
            <person name="Zeng Q."/>
            <person name="Gargeya S."/>
            <person name="Fitzgerald M."/>
            <person name="Haas B."/>
            <person name="Abouelleil A."/>
            <person name="Allen A.W."/>
            <person name="Alvarado L."/>
            <person name="Arachchi H.M."/>
            <person name="Berlin A.M."/>
            <person name="Chapman S.B."/>
            <person name="Gainer-Dewar J."/>
            <person name="Goldberg J."/>
            <person name="Griggs A."/>
            <person name="Gujja S."/>
            <person name="Hansen M."/>
            <person name="Howarth C."/>
            <person name="Imamovic A."/>
            <person name="Ireland A."/>
            <person name="Larimer J."/>
            <person name="McCowan C."/>
            <person name="Murphy C."/>
            <person name="Pearson M."/>
            <person name="Poon T.W."/>
            <person name="Priest M."/>
            <person name="Roberts A."/>
            <person name="Saif S."/>
            <person name="Shea T."/>
            <person name="Sisk P."/>
            <person name="Sykes S."/>
            <person name="Wortman J."/>
            <person name="Nusbaum C."/>
            <person name="Birren B."/>
        </authorList>
    </citation>
    <scope>NUCLEOTIDE SEQUENCE [LARGE SCALE GENOMIC DNA]</scope>
    <source>
        <strain evidence="4">1006PhL</strain>
    </source>
</reference>
<organism evidence="3 4">
    <name type="scientific">Mucor circinelloides f. circinelloides (strain 1006PhL)</name>
    <name type="common">Mucormycosis agent</name>
    <name type="synonym">Calyptromyces circinelloides</name>
    <dbReference type="NCBI Taxonomy" id="1220926"/>
    <lineage>
        <taxon>Eukaryota</taxon>
        <taxon>Fungi</taxon>
        <taxon>Fungi incertae sedis</taxon>
        <taxon>Mucoromycota</taxon>
        <taxon>Mucoromycotina</taxon>
        <taxon>Mucoromycetes</taxon>
        <taxon>Mucorales</taxon>
        <taxon>Mucorineae</taxon>
        <taxon>Mucoraceae</taxon>
        <taxon>Mucor</taxon>
    </lineage>
</organism>
<dbReference type="Proteomes" id="UP000014254">
    <property type="component" value="Unassembled WGS sequence"/>
</dbReference>
<keyword evidence="1" id="KW-0479">Metal-binding</keyword>
<gene>
    <name evidence="3" type="ORF">HMPREF1544_05460</name>
</gene>
<evidence type="ECO:0000259" key="2">
    <source>
        <dbReference type="PROSITE" id="PS50158"/>
    </source>
</evidence>
<keyword evidence="1" id="KW-0862">Zinc</keyword>
<evidence type="ECO:0000256" key="1">
    <source>
        <dbReference type="PROSITE-ProRule" id="PRU00047"/>
    </source>
</evidence>
<evidence type="ECO:0000313" key="4">
    <source>
        <dbReference type="Proteomes" id="UP000014254"/>
    </source>
</evidence>
<accession>S2K6G3</accession>
<dbReference type="eggNOG" id="ENOG502RAUF">
    <property type="taxonomic scope" value="Eukaryota"/>
</dbReference>
<protein>
    <recommendedName>
        <fullName evidence="2">CCHC-type domain-containing protein</fullName>
    </recommendedName>
</protein>
<dbReference type="Gene3D" id="4.10.60.10">
    <property type="entry name" value="Zinc finger, CCHC-type"/>
    <property type="match status" value="1"/>
</dbReference>
<dbReference type="PROSITE" id="PS50158">
    <property type="entry name" value="ZF_CCHC"/>
    <property type="match status" value="1"/>
</dbReference>
<keyword evidence="4" id="KW-1185">Reference proteome</keyword>
<dbReference type="AlphaFoldDB" id="S2K6G3"/>
<keyword evidence="1" id="KW-0863">Zinc-finger</keyword>
<feature type="domain" description="CCHC-type" evidence="2">
    <location>
        <begin position="282"/>
        <end position="299"/>
    </location>
</feature>
<dbReference type="VEuPathDB" id="FungiDB:HMPREF1544_05460"/>
<evidence type="ECO:0000313" key="3">
    <source>
        <dbReference type="EMBL" id="EPB87800.1"/>
    </source>
</evidence>